<dbReference type="InterPro" id="IPR001810">
    <property type="entry name" value="F-box_dom"/>
</dbReference>
<proteinExistence type="predicted"/>
<dbReference type="Gene3D" id="1.20.1280.50">
    <property type="match status" value="1"/>
</dbReference>
<reference evidence="2" key="1">
    <citation type="submission" date="2020-01" db="EMBL/GenBank/DDBJ databases">
        <authorList>
            <person name="Mishra B."/>
        </authorList>
    </citation>
    <scope>NUCLEOTIDE SEQUENCE [LARGE SCALE GENOMIC DNA]</scope>
</reference>
<dbReference type="NCBIfam" id="TIGR01640">
    <property type="entry name" value="F_box_assoc_1"/>
    <property type="match status" value="1"/>
</dbReference>
<dbReference type="SMART" id="SM00256">
    <property type="entry name" value="FBOX"/>
    <property type="match status" value="1"/>
</dbReference>
<evidence type="ECO:0000313" key="2">
    <source>
        <dbReference type="EMBL" id="CAA7032915.1"/>
    </source>
</evidence>
<gene>
    <name evidence="2" type="ORF">MERR_LOCUS20150</name>
</gene>
<name>A0A6D2IWH2_9BRAS</name>
<dbReference type="SUPFAM" id="SSF81383">
    <property type="entry name" value="F-box domain"/>
    <property type="match status" value="1"/>
</dbReference>
<feature type="domain" description="F-box" evidence="1">
    <location>
        <begin position="1"/>
        <end position="46"/>
    </location>
</feature>
<organism evidence="2 3">
    <name type="scientific">Microthlaspi erraticum</name>
    <dbReference type="NCBI Taxonomy" id="1685480"/>
    <lineage>
        <taxon>Eukaryota</taxon>
        <taxon>Viridiplantae</taxon>
        <taxon>Streptophyta</taxon>
        <taxon>Embryophyta</taxon>
        <taxon>Tracheophyta</taxon>
        <taxon>Spermatophyta</taxon>
        <taxon>Magnoliopsida</taxon>
        <taxon>eudicotyledons</taxon>
        <taxon>Gunneridae</taxon>
        <taxon>Pentapetalae</taxon>
        <taxon>rosids</taxon>
        <taxon>malvids</taxon>
        <taxon>Brassicales</taxon>
        <taxon>Brassicaceae</taxon>
        <taxon>Coluteocarpeae</taxon>
        <taxon>Microthlaspi</taxon>
    </lineage>
</organism>
<dbReference type="InterPro" id="IPR050796">
    <property type="entry name" value="SCF_F-box_component"/>
</dbReference>
<dbReference type="PROSITE" id="PS50181">
    <property type="entry name" value="FBOX"/>
    <property type="match status" value="1"/>
</dbReference>
<comment type="caution">
    <text evidence="2">The sequence shown here is derived from an EMBL/GenBank/DDBJ whole genome shotgun (WGS) entry which is preliminary data.</text>
</comment>
<dbReference type="EMBL" id="CACVBM020001129">
    <property type="protein sequence ID" value="CAA7032915.1"/>
    <property type="molecule type" value="Genomic_DNA"/>
</dbReference>
<dbReference type="Pfam" id="PF00646">
    <property type="entry name" value="F-box"/>
    <property type="match status" value="1"/>
</dbReference>
<evidence type="ECO:0000313" key="3">
    <source>
        <dbReference type="Proteomes" id="UP000467841"/>
    </source>
</evidence>
<dbReference type="InterPro" id="IPR017451">
    <property type="entry name" value="F-box-assoc_interact_dom"/>
</dbReference>
<dbReference type="InterPro" id="IPR006527">
    <property type="entry name" value="F-box-assoc_dom_typ1"/>
</dbReference>
<evidence type="ECO:0000259" key="1">
    <source>
        <dbReference type="PROSITE" id="PS50181"/>
    </source>
</evidence>
<dbReference type="SUPFAM" id="SSF50965">
    <property type="entry name" value="Galactose oxidase, central domain"/>
    <property type="match status" value="1"/>
</dbReference>
<keyword evidence="3" id="KW-1185">Reference proteome</keyword>
<dbReference type="Proteomes" id="UP000467841">
    <property type="component" value="Unassembled WGS sequence"/>
</dbReference>
<dbReference type="PANTHER" id="PTHR31672">
    <property type="entry name" value="BNACNNG10540D PROTEIN"/>
    <property type="match status" value="1"/>
</dbReference>
<dbReference type="CDD" id="cd22157">
    <property type="entry name" value="F-box_AtFBW1-like"/>
    <property type="match status" value="1"/>
</dbReference>
<dbReference type="PANTHER" id="PTHR31672:SF10">
    <property type="entry name" value="F-BOX DOMAIN-CONTAINING PROTEIN"/>
    <property type="match status" value="1"/>
</dbReference>
<sequence>MTMMSNLPRDLVEEILSRLPLKSTRAMRLTCKNWNALSKSQSFTKIHIDKVAVTREEESQMIVMMDNTVYLKSAVVNGIHVDLSKEPKGKLTCLDEQVKISYFLHCEGLLLYVLGDDDSRLVVWNPYLGQTRSITPRSYYHNREMYNAANHFAWYEIYDFDSDSWTTLDVTPKWRISSCNRGVSLKGNTYWCARRHHSHYLICFDFTCERFGSLLHLPQTNCIGDSVNLSCVGEEKLAALVQFTDSNKTEIWITTKIEAEEVSWSKFLTLDQGPVVYNPDLFINGSFLINKEKKVTLVFDTNGFNRYTVFIVGETGYIREVDFGEPEYRYYYSRHVSSYVPSLVQIKQPQGGKRKRQSDLEMLRYDEKRLKLVALEKKTKKPFRGFRQKRRQIACMGSRRWR</sequence>
<protein>
    <recommendedName>
        <fullName evidence="1">F-box domain-containing protein</fullName>
    </recommendedName>
</protein>
<dbReference type="InterPro" id="IPR011043">
    <property type="entry name" value="Gal_Oxase/kelch_b-propeller"/>
</dbReference>
<dbReference type="Pfam" id="PF07734">
    <property type="entry name" value="FBA_1"/>
    <property type="match status" value="1"/>
</dbReference>
<dbReference type="OrthoDB" id="1631251at2759"/>
<dbReference type="InterPro" id="IPR036047">
    <property type="entry name" value="F-box-like_dom_sf"/>
</dbReference>
<dbReference type="AlphaFoldDB" id="A0A6D2IWH2"/>
<accession>A0A6D2IWH2</accession>